<dbReference type="Pfam" id="PF00378">
    <property type="entry name" value="ECH_1"/>
    <property type="match status" value="1"/>
</dbReference>
<comment type="similarity">
    <text evidence="1">Belongs to the enoyl-CoA hydratase/isomerase family.</text>
</comment>
<sequence>MANPEHPINSNSAVLYHEEGPVAVITLNRPSRYNAFNDALIQGLNTSLDQAAADPNIRVIILRGAGPGFSAGADLGLFAGVTPEQGRDYIKSNYRPLMRKFCDLPKPIIGAIHGTAAGVGCALALACDLRVMTEDASFRYAFINIGLGPDGGAGWFLARAVGYSRAMEIACSGEKIGADRCLELGLTNRIAPVGEMMAFALEWANELAQKAPIALGITKADLQFAIDHTLDETVDFEADQQMAAFSSEDLREGVGAFLAKRPPRFKGK</sequence>
<dbReference type="AlphaFoldDB" id="A0A2D0N880"/>
<dbReference type="Proteomes" id="UP000223913">
    <property type="component" value="Unassembled WGS sequence"/>
</dbReference>
<evidence type="ECO:0000313" key="4">
    <source>
        <dbReference type="Proteomes" id="UP000223913"/>
    </source>
</evidence>
<reference evidence="3 4" key="1">
    <citation type="submission" date="2017-10" db="EMBL/GenBank/DDBJ databases">
        <title>The draft genome sequence of Lewinella nigricans NBRC 102662.</title>
        <authorList>
            <person name="Wang K."/>
        </authorList>
    </citation>
    <scope>NUCLEOTIDE SEQUENCE [LARGE SCALE GENOMIC DNA]</scope>
    <source>
        <strain evidence="3 4">NBRC 102662</strain>
    </source>
</reference>
<dbReference type="Gene3D" id="1.10.12.10">
    <property type="entry name" value="Lyase 2-enoyl-coa Hydratase, Chain A, domain 2"/>
    <property type="match status" value="1"/>
</dbReference>
<keyword evidence="2" id="KW-0456">Lyase</keyword>
<proteinExistence type="inferred from homology"/>
<dbReference type="SUPFAM" id="SSF52096">
    <property type="entry name" value="ClpP/crotonase"/>
    <property type="match status" value="1"/>
</dbReference>
<dbReference type="CDD" id="cd06558">
    <property type="entry name" value="crotonase-like"/>
    <property type="match status" value="1"/>
</dbReference>
<comment type="caution">
    <text evidence="3">The sequence shown here is derived from an EMBL/GenBank/DDBJ whole genome shotgun (WGS) entry which is preliminary data.</text>
</comment>
<dbReference type="PANTHER" id="PTHR11941:SF133">
    <property type="entry name" value="1,2-EPOXYPHENYLACETYL-COA ISOMERASE"/>
    <property type="match status" value="1"/>
</dbReference>
<dbReference type="PANTHER" id="PTHR11941">
    <property type="entry name" value="ENOYL-COA HYDRATASE-RELATED"/>
    <property type="match status" value="1"/>
</dbReference>
<evidence type="ECO:0000313" key="3">
    <source>
        <dbReference type="EMBL" id="PHN04695.1"/>
    </source>
</evidence>
<dbReference type="InterPro" id="IPR001753">
    <property type="entry name" value="Enoyl-CoA_hydra/iso"/>
</dbReference>
<evidence type="ECO:0000256" key="2">
    <source>
        <dbReference type="ARBA" id="ARBA00023239"/>
    </source>
</evidence>
<name>A0A2D0N880_FLAN2</name>
<dbReference type="OrthoDB" id="9775794at2"/>
<protein>
    <submittedName>
        <fullName evidence="3">Enoyl-CoA hydratase</fullName>
    </submittedName>
</protein>
<gene>
    <name evidence="3" type="ORF">CRP01_19455</name>
</gene>
<dbReference type="RefSeq" id="WP_099151754.1">
    <property type="nucleotide sequence ID" value="NZ_PDUD01000024.1"/>
</dbReference>
<keyword evidence="4" id="KW-1185">Reference proteome</keyword>
<evidence type="ECO:0000256" key="1">
    <source>
        <dbReference type="ARBA" id="ARBA00005254"/>
    </source>
</evidence>
<dbReference type="EMBL" id="PDUD01000024">
    <property type="protein sequence ID" value="PHN04695.1"/>
    <property type="molecule type" value="Genomic_DNA"/>
</dbReference>
<organism evidence="3 4">
    <name type="scientific">Flavilitoribacter nigricans (strain ATCC 23147 / DSM 23189 / NBRC 102662 / NCIMB 1420 / SS-2)</name>
    <name type="common">Lewinella nigricans</name>
    <dbReference type="NCBI Taxonomy" id="1122177"/>
    <lineage>
        <taxon>Bacteria</taxon>
        <taxon>Pseudomonadati</taxon>
        <taxon>Bacteroidota</taxon>
        <taxon>Saprospiria</taxon>
        <taxon>Saprospirales</taxon>
        <taxon>Lewinellaceae</taxon>
        <taxon>Flavilitoribacter</taxon>
    </lineage>
</organism>
<accession>A0A2D0N880</accession>
<dbReference type="Gene3D" id="3.90.226.10">
    <property type="entry name" value="2-enoyl-CoA Hydratase, Chain A, domain 1"/>
    <property type="match status" value="1"/>
</dbReference>
<dbReference type="InterPro" id="IPR014748">
    <property type="entry name" value="Enoyl-CoA_hydra_C"/>
</dbReference>
<dbReference type="GO" id="GO:0006635">
    <property type="term" value="P:fatty acid beta-oxidation"/>
    <property type="evidence" value="ECO:0007669"/>
    <property type="project" value="TreeGrafter"/>
</dbReference>
<dbReference type="GO" id="GO:0016829">
    <property type="term" value="F:lyase activity"/>
    <property type="evidence" value="ECO:0007669"/>
    <property type="project" value="UniProtKB-KW"/>
</dbReference>
<dbReference type="InterPro" id="IPR029045">
    <property type="entry name" value="ClpP/crotonase-like_dom_sf"/>
</dbReference>